<dbReference type="Proteomes" id="UP000265520">
    <property type="component" value="Unassembled WGS sequence"/>
</dbReference>
<comment type="caution">
    <text evidence="1">The sequence shown here is derived from an EMBL/GenBank/DDBJ whole genome shotgun (WGS) entry which is preliminary data.</text>
</comment>
<evidence type="ECO:0000313" key="2">
    <source>
        <dbReference type="Proteomes" id="UP000265520"/>
    </source>
</evidence>
<proteinExistence type="predicted"/>
<keyword evidence="2" id="KW-1185">Reference proteome</keyword>
<feature type="non-terminal residue" evidence="1">
    <location>
        <position position="30"/>
    </location>
</feature>
<accession>A0A392R339</accession>
<dbReference type="EMBL" id="LXQA010181313">
    <property type="protein sequence ID" value="MCI30667.1"/>
    <property type="molecule type" value="Genomic_DNA"/>
</dbReference>
<name>A0A392R339_9FABA</name>
<sequence length="30" mass="3716">MCREHPEFRYHDWCLNLVAKDICNVYYLAL</sequence>
<protein>
    <submittedName>
        <fullName evidence="1">Uncharacterized protein</fullName>
    </submittedName>
</protein>
<organism evidence="1 2">
    <name type="scientific">Trifolium medium</name>
    <dbReference type="NCBI Taxonomy" id="97028"/>
    <lineage>
        <taxon>Eukaryota</taxon>
        <taxon>Viridiplantae</taxon>
        <taxon>Streptophyta</taxon>
        <taxon>Embryophyta</taxon>
        <taxon>Tracheophyta</taxon>
        <taxon>Spermatophyta</taxon>
        <taxon>Magnoliopsida</taxon>
        <taxon>eudicotyledons</taxon>
        <taxon>Gunneridae</taxon>
        <taxon>Pentapetalae</taxon>
        <taxon>rosids</taxon>
        <taxon>fabids</taxon>
        <taxon>Fabales</taxon>
        <taxon>Fabaceae</taxon>
        <taxon>Papilionoideae</taxon>
        <taxon>50 kb inversion clade</taxon>
        <taxon>NPAAA clade</taxon>
        <taxon>Hologalegina</taxon>
        <taxon>IRL clade</taxon>
        <taxon>Trifolieae</taxon>
        <taxon>Trifolium</taxon>
    </lineage>
</organism>
<dbReference type="AlphaFoldDB" id="A0A392R339"/>
<reference evidence="1 2" key="1">
    <citation type="journal article" date="2018" name="Front. Plant Sci.">
        <title>Red Clover (Trifolium pratense) and Zigzag Clover (T. medium) - A Picture of Genomic Similarities and Differences.</title>
        <authorList>
            <person name="Dluhosova J."/>
            <person name="Istvanek J."/>
            <person name="Nedelnik J."/>
            <person name="Repkova J."/>
        </authorList>
    </citation>
    <scope>NUCLEOTIDE SEQUENCE [LARGE SCALE GENOMIC DNA]</scope>
    <source>
        <strain evidence="2">cv. 10/8</strain>
        <tissue evidence="1">Leaf</tissue>
    </source>
</reference>
<evidence type="ECO:0000313" key="1">
    <source>
        <dbReference type="EMBL" id="MCI30667.1"/>
    </source>
</evidence>